<accession>A1ZBZ8</accession>
<evidence type="ECO:0000256" key="1">
    <source>
        <dbReference type="SAM" id="Phobius"/>
    </source>
</evidence>
<dbReference type="Proteomes" id="UP000004095">
    <property type="component" value="Unassembled WGS sequence"/>
</dbReference>
<evidence type="ECO:0000313" key="3">
    <source>
        <dbReference type="Proteomes" id="UP000004095"/>
    </source>
</evidence>
<dbReference type="EMBL" id="AAWS01000001">
    <property type="protein sequence ID" value="EAY31800.1"/>
    <property type="molecule type" value="Genomic_DNA"/>
</dbReference>
<feature type="transmembrane region" description="Helical" evidence="1">
    <location>
        <begin position="30"/>
        <end position="48"/>
    </location>
</feature>
<reference evidence="2 3" key="1">
    <citation type="submission" date="2007-01" db="EMBL/GenBank/DDBJ databases">
        <authorList>
            <person name="Haygood M."/>
            <person name="Podell S."/>
            <person name="Anderson C."/>
            <person name="Hopkinson B."/>
            <person name="Roe K."/>
            <person name="Barbeau K."/>
            <person name="Gaasterland T."/>
            <person name="Ferriera S."/>
            <person name="Johnson J."/>
            <person name="Kravitz S."/>
            <person name="Beeson K."/>
            <person name="Sutton G."/>
            <person name="Rogers Y.-H."/>
            <person name="Friedman R."/>
            <person name="Frazier M."/>
            <person name="Venter J.C."/>
        </authorList>
    </citation>
    <scope>NUCLEOTIDE SEQUENCE [LARGE SCALE GENOMIC DNA]</scope>
    <source>
        <strain evidence="2 3">ATCC 23134</strain>
    </source>
</reference>
<evidence type="ECO:0000313" key="2">
    <source>
        <dbReference type="EMBL" id="EAY31800.1"/>
    </source>
</evidence>
<keyword evidence="3" id="KW-1185">Reference proteome</keyword>
<feature type="transmembrane region" description="Helical" evidence="1">
    <location>
        <begin position="7"/>
        <end position="24"/>
    </location>
</feature>
<keyword evidence="1" id="KW-0472">Membrane</keyword>
<protein>
    <submittedName>
        <fullName evidence="2">Uncharacterized protein</fullName>
    </submittedName>
</protein>
<feature type="transmembrane region" description="Helical" evidence="1">
    <location>
        <begin position="55"/>
        <end position="72"/>
    </location>
</feature>
<dbReference type="AlphaFoldDB" id="A1ZBZ8"/>
<organism evidence="2 3">
    <name type="scientific">Microscilla marina ATCC 23134</name>
    <dbReference type="NCBI Taxonomy" id="313606"/>
    <lineage>
        <taxon>Bacteria</taxon>
        <taxon>Pseudomonadati</taxon>
        <taxon>Bacteroidota</taxon>
        <taxon>Cytophagia</taxon>
        <taxon>Cytophagales</taxon>
        <taxon>Microscillaceae</taxon>
        <taxon>Microscilla</taxon>
    </lineage>
</organism>
<feature type="transmembrane region" description="Helical" evidence="1">
    <location>
        <begin position="78"/>
        <end position="98"/>
    </location>
</feature>
<name>A1ZBZ8_MICM2</name>
<keyword evidence="1" id="KW-0812">Transmembrane</keyword>
<keyword evidence="1" id="KW-1133">Transmembrane helix</keyword>
<dbReference type="RefSeq" id="WP_002692482.1">
    <property type="nucleotide sequence ID" value="NZ_AAWS01000001.1"/>
</dbReference>
<proteinExistence type="predicted"/>
<comment type="caution">
    <text evidence="2">The sequence shown here is derived from an EMBL/GenBank/DDBJ whole genome shotgun (WGS) entry which is preliminary data.</text>
</comment>
<sequence length="100" mass="11016">MPNNTLYTIGSIVFIVGIVLANGWVKLGTFNLYSVWIMTIGFALCFIARTGSLRLVAGLVFAFGLALSQGWLNEFQQVHSMIKYAGWIMAGGFMVLSFSR</sequence>
<gene>
    <name evidence="2" type="ORF">M23134_01829</name>
</gene>